<protein>
    <submittedName>
        <fullName evidence="2">Avh327</fullName>
    </submittedName>
</protein>
<dbReference type="VEuPathDB" id="FungiDB:PHYSODRAFT_286289"/>
<keyword evidence="1" id="KW-0732">Signal</keyword>
<dbReference type="EMBL" id="JN254362">
    <property type="protein sequence ID" value="AEK81175.1"/>
    <property type="molecule type" value="Genomic_DNA"/>
</dbReference>
<feature type="signal peptide" evidence="1">
    <location>
        <begin position="1"/>
        <end position="21"/>
    </location>
</feature>
<reference evidence="2" key="1">
    <citation type="journal article" date="2011" name="Plant Cell">
        <title>Transcriptional programming and functional interactions within the Phytophthora sojae RXLR effector repertoire.</title>
        <authorList>
            <person name="Wang Q."/>
            <person name="Han C."/>
            <person name="Ferreira A.O."/>
            <person name="Yu X."/>
            <person name="Ye W."/>
            <person name="Tripathy S."/>
            <person name="Kale S.D."/>
            <person name="Gu B."/>
            <person name="Sheng Y."/>
            <person name="Sui Y."/>
            <person name="Wang X."/>
            <person name="Zhang Z."/>
            <person name="Cheng B."/>
            <person name="Dong S."/>
            <person name="Shan W."/>
            <person name="Zheng X."/>
            <person name="Dou D."/>
            <person name="Tyler B.M."/>
            <person name="Wang Y."/>
        </authorList>
    </citation>
    <scope>NUCLEOTIDE SEQUENCE</scope>
    <source>
        <strain evidence="2">P7074</strain>
    </source>
</reference>
<dbReference type="AlphaFoldDB" id="G1FST7"/>
<organism evidence="2">
    <name type="scientific">Phytophthora sojae</name>
    <name type="common">Soybean stem and root rot agent</name>
    <name type="synonym">Phytophthora megasperma f. sp. glycines</name>
    <dbReference type="NCBI Taxonomy" id="67593"/>
    <lineage>
        <taxon>Eukaryota</taxon>
        <taxon>Sar</taxon>
        <taxon>Stramenopiles</taxon>
        <taxon>Oomycota</taxon>
        <taxon>Peronosporomycetes</taxon>
        <taxon>Peronosporales</taxon>
        <taxon>Peronosporaceae</taxon>
        <taxon>Phytophthora</taxon>
    </lineage>
</organism>
<feature type="chain" id="PRO_5003412245" evidence="1">
    <location>
        <begin position="22"/>
        <end position="175"/>
    </location>
</feature>
<proteinExistence type="predicted"/>
<name>G1FST7_PHYSO</name>
<accession>G1FST7</accession>
<sequence>MRFDRLLRLFATTFVLLVARAAHTPEARTSETGIFAANPPLVSGGRLLRVSSAANDATPSTEKRGILSSIKMWVKTQYWSLIEKSDDYVKAKLGLAGIEDSVMKAKPNYKYLQRFRYKVEGCMLDKWLYDKGYSTQTITTWRANQLATNGYAKKDDNAIYRVLPQEQHFRATDPL</sequence>
<evidence type="ECO:0000256" key="1">
    <source>
        <dbReference type="SAM" id="SignalP"/>
    </source>
</evidence>
<gene>
    <name evidence="2" type="primary">Avh</name>
</gene>
<evidence type="ECO:0000313" key="2">
    <source>
        <dbReference type="EMBL" id="AEK81175.1"/>
    </source>
</evidence>